<dbReference type="Pfam" id="PF07695">
    <property type="entry name" value="7TMR-DISM_7TM"/>
    <property type="match status" value="1"/>
</dbReference>
<keyword evidence="6" id="KW-1185">Reference proteome</keyword>
<sequence>MTYETWVLVFLGMISAMLLYNIVQWLWYRERVYGLYTVYMLIWLGYFLLRNPASSLKLPDNVWYFVRTIGPMLAYFVYFEFTITFLGLPKKHPNLVRLLRYAQVALGAYVGLEAAFCFATELWAQPVHEVVHTAVRLMLTVLSGFIIVRIYQRQDLMARLFITGSLLLVLGGLTAMLLTLFWMNANDPDPTPFWRAPLTYLHIGIVFELLFFSLGLAYRHRREAIRQALVDKELAREREQRRREQAEAQLSVQQLRQEMIDMQMRALQSQISPHFLFNSLNSLSSLIADEPDRAEKFVDEMSSVYRYLLQSSDRELTTLAKELTFIQSYYHLLKTRYNRGIQLDIAIADPYSSYLLPPLTLQLLLENAVKHNIVSADRPLCIRIATDDAARLSVRNNLQRKVGSRSQSTQKGLLNITQKYKLLNHPDIQITETAEMFEVIIQLIRPA</sequence>
<dbReference type="KEGG" id="stae:HNV11_02485"/>
<feature type="transmembrane region" description="Helical" evidence="2">
    <location>
        <begin position="198"/>
        <end position="218"/>
    </location>
</feature>
<feature type="transmembrane region" description="Helical" evidence="2">
    <location>
        <begin position="6"/>
        <end position="26"/>
    </location>
</feature>
<dbReference type="RefSeq" id="WP_171738152.1">
    <property type="nucleotide sequence ID" value="NZ_CP053435.1"/>
</dbReference>
<keyword evidence="1" id="KW-0175">Coiled coil</keyword>
<proteinExistence type="predicted"/>
<feature type="coiled-coil region" evidence="1">
    <location>
        <begin position="229"/>
        <end position="258"/>
    </location>
</feature>
<feature type="domain" description="Signal transduction histidine kinase internal region" evidence="3">
    <location>
        <begin position="262"/>
        <end position="338"/>
    </location>
</feature>
<dbReference type="Proteomes" id="UP000502756">
    <property type="component" value="Chromosome"/>
</dbReference>
<feature type="transmembrane region" description="Helical" evidence="2">
    <location>
        <begin position="160"/>
        <end position="183"/>
    </location>
</feature>
<protein>
    <submittedName>
        <fullName evidence="5">Histidine kinase</fullName>
    </submittedName>
</protein>
<dbReference type="GO" id="GO:0000155">
    <property type="term" value="F:phosphorelay sensor kinase activity"/>
    <property type="evidence" value="ECO:0007669"/>
    <property type="project" value="InterPro"/>
</dbReference>
<evidence type="ECO:0000313" key="6">
    <source>
        <dbReference type="Proteomes" id="UP000502756"/>
    </source>
</evidence>
<dbReference type="InterPro" id="IPR010559">
    <property type="entry name" value="Sig_transdc_His_kin_internal"/>
</dbReference>
<keyword evidence="5" id="KW-0808">Transferase</keyword>
<keyword evidence="5" id="KW-0418">Kinase</keyword>
<reference evidence="5 6" key="1">
    <citation type="submission" date="2020-05" db="EMBL/GenBank/DDBJ databases">
        <title>Genome sequencing of Spirosoma sp. TS118.</title>
        <authorList>
            <person name="Lee J.-H."/>
            <person name="Jeong S."/>
            <person name="Zhao L."/>
            <person name="Jung J.-H."/>
            <person name="Kim M.-K."/>
            <person name="Lim S."/>
        </authorList>
    </citation>
    <scope>NUCLEOTIDE SEQUENCE [LARGE SCALE GENOMIC DNA]</scope>
    <source>
        <strain evidence="5 6">TS118</strain>
    </source>
</reference>
<dbReference type="Pfam" id="PF06580">
    <property type="entry name" value="His_kinase"/>
    <property type="match status" value="1"/>
</dbReference>
<evidence type="ECO:0000313" key="5">
    <source>
        <dbReference type="EMBL" id="QJW88319.1"/>
    </source>
</evidence>
<dbReference type="InterPro" id="IPR011623">
    <property type="entry name" value="7TMR_DISM_rcpt_extracell_dom1"/>
</dbReference>
<evidence type="ECO:0000259" key="4">
    <source>
        <dbReference type="Pfam" id="PF07695"/>
    </source>
</evidence>
<accession>A0A6M5Y3B7</accession>
<dbReference type="PANTHER" id="PTHR34220">
    <property type="entry name" value="SENSOR HISTIDINE KINASE YPDA"/>
    <property type="match status" value="1"/>
</dbReference>
<organism evidence="5 6">
    <name type="scientific">Spirosoma taeanense</name>
    <dbReference type="NCBI Taxonomy" id="2735870"/>
    <lineage>
        <taxon>Bacteria</taxon>
        <taxon>Pseudomonadati</taxon>
        <taxon>Bacteroidota</taxon>
        <taxon>Cytophagia</taxon>
        <taxon>Cytophagales</taxon>
        <taxon>Cytophagaceae</taxon>
        <taxon>Spirosoma</taxon>
    </lineage>
</organism>
<feature type="transmembrane region" description="Helical" evidence="2">
    <location>
        <begin position="130"/>
        <end position="148"/>
    </location>
</feature>
<dbReference type="PANTHER" id="PTHR34220:SF7">
    <property type="entry name" value="SENSOR HISTIDINE KINASE YPDA"/>
    <property type="match status" value="1"/>
</dbReference>
<evidence type="ECO:0000259" key="3">
    <source>
        <dbReference type="Pfam" id="PF06580"/>
    </source>
</evidence>
<dbReference type="AlphaFoldDB" id="A0A6M5Y3B7"/>
<feature type="domain" description="7TM-DISM receptor extracellular" evidence="4">
    <location>
        <begin position="6"/>
        <end position="219"/>
    </location>
</feature>
<feature type="transmembrane region" description="Helical" evidence="2">
    <location>
        <begin position="101"/>
        <end position="124"/>
    </location>
</feature>
<evidence type="ECO:0000256" key="1">
    <source>
        <dbReference type="SAM" id="Coils"/>
    </source>
</evidence>
<dbReference type="InterPro" id="IPR050640">
    <property type="entry name" value="Bact_2-comp_sensor_kinase"/>
</dbReference>
<dbReference type="GO" id="GO:0016020">
    <property type="term" value="C:membrane"/>
    <property type="evidence" value="ECO:0007669"/>
    <property type="project" value="InterPro"/>
</dbReference>
<evidence type="ECO:0000256" key="2">
    <source>
        <dbReference type="SAM" id="Phobius"/>
    </source>
</evidence>
<dbReference type="EMBL" id="CP053435">
    <property type="protein sequence ID" value="QJW88319.1"/>
    <property type="molecule type" value="Genomic_DNA"/>
</dbReference>
<feature type="transmembrane region" description="Helical" evidence="2">
    <location>
        <begin position="33"/>
        <end position="49"/>
    </location>
</feature>
<keyword evidence="2" id="KW-0812">Transmembrane</keyword>
<gene>
    <name evidence="5" type="ORF">HNV11_02485</name>
</gene>
<keyword evidence="2" id="KW-1133">Transmembrane helix</keyword>
<keyword evidence="2" id="KW-0472">Membrane</keyword>
<feature type="transmembrane region" description="Helical" evidence="2">
    <location>
        <begin position="69"/>
        <end position="89"/>
    </location>
</feature>
<name>A0A6M5Y3B7_9BACT</name>